<comment type="caution">
    <text evidence="2">The sequence shown here is derived from an EMBL/GenBank/DDBJ whole genome shotgun (WGS) entry which is preliminary data.</text>
</comment>
<protein>
    <submittedName>
        <fullName evidence="2">Uncharacterized protein</fullName>
    </submittedName>
</protein>
<sequence length="62" mass="7479">MNYIYTYQYTEIHAIELEILKYCIRFLFIYLIVRKIGISCEVVSVCFFTFLKTQHSPYLLSV</sequence>
<evidence type="ECO:0000256" key="1">
    <source>
        <dbReference type="SAM" id="Phobius"/>
    </source>
</evidence>
<keyword evidence="1" id="KW-0472">Membrane</keyword>
<dbReference type="Proteomes" id="UP000305524">
    <property type="component" value="Unassembled WGS sequence"/>
</dbReference>
<gene>
    <name evidence="2" type="ORF">FC701_10080</name>
</gene>
<feature type="transmembrane region" description="Helical" evidence="1">
    <location>
        <begin position="27"/>
        <end position="51"/>
    </location>
</feature>
<dbReference type="EMBL" id="SZOD01000199">
    <property type="protein sequence ID" value="TKI85448.1"/>
    <property type="molecule type" value="Genomic_DNA"/>
</dbReference>
<name>A0A4U3ACN5_BACMY</name>
<keyword evidence="1" id="KW-0812">Transmembrane</keyword>
<keyword evidence="1" id="KW-1133">Transmembrane helix</keyword>
<proteinExistence type="predicted"/>
<evidence type="ECO:0000313" key="2">
    <source>
        <dbReference type="EMBL" id="TKI85448.1"/>
    </source>
</evidence>
<organism evidence="2 3">
    <name type="scientific">Bacillus mycoides</name>
    <dbReference type="NCBI Taxonomy" id="1405"/>
    <lineage>
        <taxon>Bacteria</taxon>
        <taxon>Bacillati</taxon>
        <taxon>Bacillota</taxon>
        <taxon>Bacilli</taxon>
        <taxon>Bacillales</taxon>
        <taxon>Bacillaceae</taxon>
        <taxon>Bacillus</taxon>
        <taxon>Bacillus cereus group</taxon>
    </lineage>
</organism>
<reference evidence="2 3" key="1">
    <citation type="journal article" date="2019" name="Environ. Microbiol.">
        <title>An active ?-lactamase is a part of an orchestrated cell wall stress resistance network of Bacillus subtilis and related rhizosphere species.</title>
        <authorList>
            <person name="Bucher T."/>
            <person name="Keren-Paz A."/>
            <person name="Hausser J."/>
            <person name="Olender T."/>
            <person name="Cytryn E."/>
            <person name="Kolodkin-Gal I."/>
        </authorList>
    </citation>
    <scope>NUCLEOTIDE SEQUENCE [LARGE SCALE GENOMIC DNA]</scope>
    <source>
        <strain evidence="2 3">I186</strain>
    </source>
</reference>
<dbReference type="AlphaFoldDB" id="A0A4U3ACN5"/>
<evidence type="ECO:0000313" key="3">
    <source>
        <dbReference type="Proteomes" id="UP000305524"/>
    </source>
</evidence>
<accession>A0A4U3ACN5</accession>